<protein>
    <recommendedName>
        <fullName evidence="3">RPW8 domain-containing protein</fullName>
    </recommendedName>
</protein>
<proteinExistence type="inferred from homology"/>
<dbReference type="PROSITE" id="PS51153">
    <property type="entry name" value="RPW8"/>
    <property type="match status" value="1"/>
</dbReference>
<dbReference type="Gene3D" id="3.40.50.300">
    <property type="entry name" value="P-loop containing nucleotide triphosphate hydrolases"/>
    <property type="match status" value="1"/>
</dbReference>
<evidence type="ECO:0000256" key="2">
    <source>
        <dbReference type="ARBA" id="ARBA00022821"/>
    </source>
</evidence>
<name>A0A8T2YEC5_POPDE</name>
<dbReference type="Proteomes" id="UP000807159">
    <property type="component" value="Chromosome 7"/>
</dbReference>
<dbReference type="InterPro" id="IPR027417">
    <property type="entry name" value="P-loop_NTPase"/>
</dbReference>
<dbReference type="EMBL" id="JACEGQ020000007">
    <property type="protein sequence ID" value="KAH8503421.1"/>
    <property type="molecule type" value="Genomic_DNA"/>
</dbReference>
<evidence type="ECO:0000313" key="4">
    <source>
        <dbReference type="EMBL" id="KAH8503421.1"/>
    </source>
</evidence>
<dbReference type="AlphaFoldDB" id="A0A8T2YEC5"/>
<dbReference type="PANTHER" id="PTHR36766">
    <property type="entry name" value="PLANT BROAD-SPECTRUM MILDEW RESISTANCE PROTEIN RPW8"/>
    <property type="match status" value="1"/>
</dbReference>
<dbReference type="GO" id="GO:0006952">
    <property type="term" value="P:defense response"/>
    <property type="evidence" value="ECO:0007669"/>
    <property type="project" value="UniProtKB-KW"/>
</dbReference>
<comment type="similarity">
    <text evidence="1">Belongs to the disease resistance NB-LRR family.</text>
</comment>
<accession>A0A8T2YEC5</accession>
<evidence type="ECO:0000313" key="5">
    <source>
        <dbReference type="Proteomes" id="UP000807159"/>
    </source>
</evidence>
<gene>
    <name evidence="4" type="ORF">H0E87_014627</name>
</gene>
<dbReference type="InterPro" id="IPR008808">
    <property type="entry name" value="Powdery_mildew-R_dom"/>
</dbReference>
<keyword evidence="5" id="KW-1185">Reference proteome</keyword>
<sequence>MAADLVGGAVFGELLKVIENVAQKALVFKTKLKQIQETLESNIPILDDIKQLDEELDRRNEEIEKLMEVIRNGKTLVLECSKIRWYHCWRRPKYTDKLIELERSIKQFFQTVMPAQIARDTREILLEVRGRKGSGSNGTIDGRDVSCAVPESLVNPVGLQVAIGELKMKLFKDGVSIVVLSAPPGCGKTTLARLLCHDKEVEGIDSKYSDVIM</sequence>
<evidence type="ECO:0000259" key="3">
    <source>
        <dbReference type="PROSITE" id="PS51153"/>
    </source>
</evidence>
<dbReference type="PANTHER" id="PTHR36766:SF3">
    <property type="entry name" value="RPW8 DOMAIN-CONTAINING PROTEIN"/>
    <property type="match status" value="1"/>
</dbReference>
<organism evidence="4 5">
    <name type="scientific">Populus deltoides</name>
    <name type="common">Eastern poplar</name>
    <name type="synonym">Eastern cottonwood</name>
    <dbReference type="NCBI Taxonomy" id="3696"/>
    <lineage>
        <taxon>Eukaryota</taxon>
        <taxon>Viridiplantae</taxon>
        <taxon>Streptophyta</taxon>
        <taxon>Embryophyta</taxon>
        <taxon>Tracheophyta</taxon>
        <taxon>Spermatophyta</taxon>
        <taxon>Magnoliopsida</taxon>
        <taxon>eudicotyledons</taxon>
        <taxon>Gunneridae</taxon>
        <taxon>Pentapetalae</taxon>
        <taxon>rosids</taxon>
        <taxon>fabids</taxon>
        <taxon>Malpighiales</taxon>
        <taxon>Salicaceae</taxon>
        <taxon>Saliceae</taxon>
        <taxon>Populus</taxon>
    </lineage>
</organism>
<dbReference type="Pfam" id="PF05659">
    <property type="entry name" value="RPW8"/>
    <property type="match status" value="1"/>
</dbReference>
<feature type="domain" description="RPW8" evidence="3">
    <location>
        <begin position="1"/>
        <end position="147"/>
    </location>
</feature>
<keyword evidence="2" id="KW-0611">Plant defense</keyword>
<reference evidence="4" key="1">
    <citation type="journal article" date="2021" name="J. Hered.">
        <title>Genome Assembly of Salicaceae Populus deltoides (Eastern Cottonwood) I-69 Based on Nanopore Sequencing and Hi-C Technologies.</title>
        <authorList>
            <person name="Bai S."/>
            <person name="Wu H."/>
            <person name="Zhang J."/>
            <person name="Pan Z."/>
            <person name="Zhao W."/>
            <person name="Li Z."/>
            <person name="Tong C."/>
        </authorList>
    </citation>
    <scope>NUCLEOTIDE SEQUENCE</scope>
    <source>
        <tissue evidence="4">Leaf</tissue>
    </source>
</reference>
<evidence type="ECO:0000256" key="1">
    <source>
        <dbReference type="ARBA" id="ARBA00008894"/>
    </source>
</evidence>
<dbReference type="SUPFAM" id="SSF52540">
    <property type="entry name" value="P-loop containing nucleoside triphosphate hydrolases"/>
    <property type="match status" value="1"/>
</dbReference>
<comment type="caution">
    <text evidence="4">The sequence shown here is derived from an EMBL/GenBank/DDBJ whole genome shotgun (WGS) entry which is preliminary data.</text>
</comment>